<organism evidence="6 7">
    <name type="scientific">Haematobacter genomosp. 1</name>
    <dbReference type="NCBI Taxonomy" id="366618"/>
    <lineage>
        <taxon>Bacteria</taxon>
        <taxon>Pseudomonadati</taxon>
        <taxon>Pseudomonadota</taxon>
        <taxon>Alphaproteobacteria</taxon>
        <taxon>Rhodobacterales</taxon>
        <taxon>Paracoccaceae</taxon>
        <taxon>Haematobacter</taxon>
    </lineage>
</organism>
<sequence>MVVDGGGDVTQALIGEIIVQKAMAVGLAGFVIDGAIRDVDAIRELGLPVYARAVTHRGPYKNGPGVLNRPIAVGGSVVMPGDLVVGDADGIVTLPPETAAGILPAVRAKEEHERQKIAEIRKTLMEMTRRAG</sequence>
<dbReference type="RefSeq" id="WP_088215668.1">
    <property type="nucleotide sequence ID" value="NZ_NIPW01000023.1"/>
</dbReference>
<evidence type="ECO:0000256" key="5">
    <source>
        <dbReference type="PIRSR" id="PIRSR605493-1"/>
    </source>
</evidence>
<dbReference type="Proteomes" id="UP000196878">
    <property type="component" value="Unassembled WGS sequence"/>
</dbReference>
<name>A0A212AAS0_9RHOB</name>
<evidence type="ECO:0000256" key="1">
    <source>
        <dbReference type="ARBA" id="ARBA00001968"/>
    </source>
</evidence>
<dbReference type="CDD" id="cd16841">
    <property type="entry name" value="RraA_family"/>
    <property type="match status" value="1"/>
</dbReference>
<feature type="binding site" evidence="5">
    <location>
        <begin position="15"/>
        <end position="18"/>
    </location>
    <ligand>
        <name>substrate</name>
    </ligand>
</feature>
<dbReference type="SUPFAM" id="SSF89562">
    <property type="entry name" value="RraA-like"/>
    <property type="match status" value="1"/>
</dbReference>
<comment type="cofactor">
    <cofactor evidence="5">
        <name>Mg(2+)</name>
        <dbReference type="ChEBI" id="CHEBI:18420"/>
    </cofactor>
</comment>
<dbReference type="Gene3D" id="3.50.30.40">
    <property type="entry name" value="Ribonuclease E inhibitor RraA/RraA-like"/>
    <property type="match status" value="1"/>
</dbReference>
<evidence type="ECO:0000313" key="6">
    <source>
        <dbReference type="EMBL" id="OWJ77131.1"/>
    </source>
</evidence>
<comment type="caution">
    <text evidence="6">The sequence shown here is derived from an EMBL/GenBank/DDBJ whole genome shotgun (WGS) entry which is preliminary data.</text>
</comment>
<dbReference type="PANTHER" id="PTHR33254:SF4">
    <property type="entry name" value="4-HYDROXY-4-METHYL-2-OXOGLUTARATE ALDOLASE 3-RELATED"/>
    <property type="match status" value="1"/>
</dbReference>
<evidence type="ECO:0000256" key="3">
    <source>
        <dbReference type="ARBA" id="ARBA00029596"/>
    </source>
</evidence>
<dbReference type="InterPro" id="IPR036704">
    <property type="entry name" value="RraA/RraA-like_sf"/>
</dbReference>
<evidence type="ECO:0000256" key="4">
    <source>
        <dbReference type="ARBA" id="ARBA00030169"/>
    </source>
</evidence>
<reference evidence="6 7" key="1">
    <citation type="submission" date="2016-12" db="EMBL/GenBank/DDBJ databases">
        <title>Comparison of Traditional DNA-DNA Hybridization with In Silico Genomic Analysis.</title>
        <authorList>
            <person name="Nicholson A.C."/>
            <person name="Humrighouse B.W."/>
            <person name="Graziano J."/>
            <person name="Lasker B."/>
            <person name="Whitney A.M."/>
            <person name="Mcquiston J.R."/>
        </authorList>
    </citation>
    <scope>NUCLEOTIDE SEQUENCE [LARGE SCALE GENOMIC DNA]</scope>
    <source>
        <strain evidence="6 7">H2240</strain>
    </source>
</reference>
<accession>A0A212AAS0</accession>
<keyword evidence="5" id="KW-0479">Metal-binding</keyword>
<protein>
    <recommendedName>
        <fullName evidence="2">Putative 4-hydroxy-4-methyl-2-oxoglutarate aldolase</fullName>
    </recommendedName>
    <alternativeName>
        <fullName evidence="3">Regulator of ribonuclease activity homolog</fullName>
    </alternativeName>
    <alternativeName>
        <fullName evidence="4">RraA-like protein</fullName>
    </alternativeName>
</protein>
<dbReference type="Pfam" id="PF03737">
    <property type="entry name" value="RraA-like"/>
    <property type="match status" value="1"/>
</dbReference>
<dbReference type="AlphaFoldDB" id="A0A212AAS0"/>
<dbReference type="EMBL" id="NIPW01000023">
    <property type="protein sequence ID" value="OWJ77131.1"/>
    <property type="molecule type" value="Genomic_DNA"/>
</dbReference>
<dbReference type="OrthoDB" id="9812532at2"/>
<evidence type="ECO:0000313" key="7">
    <source>
        <dbReference type="Proteomes" id="UP000196878"/>
    </source>
</evidence>
<keyword evidence="7" id="KW-1185">Reference proteome</keyword>
<evidence type="ECO:0000256" key="2">
    <source>
        <dbReference type="ARBA" id="ARBA00016549"/>
    </source>
</evidence>
<gene>
    <name evidence="6" type="ORF">CDV49_11945</name>
</gene>
<dbReference type="InterPro" id="IPR005493">
    <property type="entry name" value="RraA/RraA-like"/>
</dbReference>
<proteinExistence type="predicted"/>
<dbReference type="GO" id="GO:0046872">
    <property type="term" value="F:metal ion binding"/>
    <property type="evidence" value="ECO:0007669"/>
    <property type="project" value="UniProtKB-KW"/>
</dbReference>
<comment type="cofactor">
    <cofactor evidence="1">
        <name>a divalent metal cation</name>
        <dbReference type="ChEBI" id="CHEBI:60240"/>
    </cofactor>
</comment>
<dbReference type="PANTHER" id="PTHR33254">
    <property type="entry name" value="4-HYDROXY-4-METHYL-2-OXOGLUTARATE ALDOLASE 3-RELATED"/>
    <property type="match status" value="1"/>
</dbReference>
<keyword evidence="5" id="KW-0460">Magnesium</keyword>
<feature type="binding site" evidence="5">
    <location>
        <position position="38"/>
    </location>
    <ligand>
        <name>Mg(2+)</name>
        <dbReference type="ChEBI" id="CHEBI:18420"/>
    </ligand>
</feature>
<feature type="binding site" evidence="5">
    <location>
        <position position="37"/>
    </location>
    <ligand>
        <name>substrate</name>
    </ligand>
</feature>